<dbReference type="CDD" id="cd02966">
    <property type="entry name" value="TlpA_like_family"/>
    <property type="match status" value="1"/>
</dbReference>
<evidence type="ECO:0000256" key="3">
    <source>
        <dbReference type="ARBA" id="ARBA00023157"/>
    </source>
</evidence>
<evidence type="ECO:0000259" key="5">
    <source>
        <dbReference type="PROSITE" id="PS51352"/>
    </source>
</evidence>
<evidence type="ECO:0000313" key="7">
    <source>
        <dbReference type="Proteomes" id="UP000027661"/>
    </source>
</evidence>
<dbReference type="PANTHER" id="PTHR42852">
    <property type="entry name" value="THIOL:DISULFIDE INTERCHANGE PROTEIN DSBE"/>
    <property type="match status" value="1"/>
</dbReference>
<gene>
    <name evidence="6" type="ORF">M099_0759</name>
</gene>
<dbReference type="PANTHER" id="PTHR42852:SF6">
    <property type="entry name" value="THIOL:DISULFIDE INTERCHANGE PROTEIN DSBE"/>
    <property type="match status" value="1"/>
</dbReference>
<accession>A0A069SKK0</accession>
<dbReference type="Gene3D" id="3.40.30.10">
    <property type="entry name" value="Glutaredoxin"/>
    <property type="match status" value="1"/>
</dbReference>
<evidence type="ECO:0000256" key="4">
    <source>
        <dbReference type="ARBA" id="ARBA00023284"/>
    </source>
</evidence>
<evidence type="ECO:0000256" key="2">
    <source>
        <dbReference type="ARBA" id="ARBA00022748"/>
    </source>
</evidence>
<dbReference type="InterPro" id="IPR036249">
    <property type="entry name" value="Thioredoxin-like_sf"/>
</dbReference>
<sequence>MEWFKKKMRVFLFVCLLFPFYSYAAKISLSISGKIEDHSAMLYFPDGRELPISIDASGKGELVVDVTEPVYVALGYHYISRTLLLTPDTDIQISFENKKFGERVAITGTGSQVNIYLNNGRLKAAEIDDMALGEKAFFLKMDSILNVNLQELDHAGLSEEINEMEKIRLKYFTCATLPSYPYFHMRIAKDSTYEASLEYWSKLQELIVMDASLLRYDEFRSFLVEAVSRVARKQYPESKSLDAVVRYVESEVKEPSIAEFLINKNVYAYVERYGLDSADAYCAVFDRYVKSPLLVKNFETLCNRWRKLSVGALSPNFNCTDLSGKKVSLSDFKGKYVYIDIWATWCGPCQREIPHLQKLEEKYHGKDIYFVSISCDNNKKAWENRVRAGLKGIQLHFVNGDTFMNDYMIKGIPRFILLDKEGKIISVDMSRPSDPKTIAKLDELLN</sequence>
<keyword evidence="4" id="KW-0676">Redox-active center</keyword>
<comment type="caution">
    <text evidence="6">The sequence shown here is derived from an EMBL/GenBank/DDBJ whole genome shotgun (WGS) entry which is preliminary data.</text>
</comment>
<keyword evidence="2" id="KW-0201">Cytochrome c-type biogenesis</keyword>
<dbReference type="InterPro" id="IPR050553">
    <property type="entry name" value="Thioredoxin_ResA/DsbE_sf"/>
</dbReference>
<dbReference type="Pfam" id="PF08534">
    <property type="entry name" value="Redoxin"/>
    <property type="match status" value="1"/>
</dbReference>
<dbReference type="RefSeq" id="WP_032952470.1">
    <property type="nucleotide sequence ID" value="NZ_JNHM01000012.1"/>
</dbReference>
<feature type="domain" description="Thioredoxin" evidence="5">
    <location>
        <begin position="308"/>
        <end position="446"/>
    </location>
</feature>
<reference evidence="6 7" key="1">
    <citation type="submission" date="2014-04" db="EMBL/GenBank/DDBJ databases">
        <authorList>
            <person name="Sears C."/>
            <person name="Carroll K."/>
            <person name="Sack B.R."/>
            <person name="Qadri F."/>
            <person name="Myers L.L."/>
            <person name="Chung G.-T."/>
            <person name="Escheverria P."/>
            <person name="Fraser C.M."/>
            <person name="Sadzewicz L."/>
            <person name="Shefchek K.A."/>
            <person name="Tallon L."/>
            <person name="Das S.P."/>
            <person name="Daugherty S."/>
            <person name="Mongodin E.F."/>
        </authorList>
    </citation>
    <scope>NUCLEOTIDE SEQUENCE [LARGE SCALE GENOMIC DNA]</scope>
    <source>
        <strain evidence="6 7">3975 RP4</strain>
    </source>
</reference>
<evidence type="ECO:0000313" key="6">
    <source>
        <dbReference type="EMBL" id="KDS55464.1"/>
    </source>
</evidence>
<keyword evidence="3" id="KW-1015">Disulfide bond</keyword>
<dbReference type="SUPFAM" id="SSF52833">
    <property type="entry name" value="Thioredoxin-like"/>
    <property type="match status" value="1"/>
</dbReference>
<proteinExistence type="predicted"/>
<dbReference type="EMBL" id="JNHM01000012">
    <property type="protein sequence ID" value="KDS55464.1"/>
    <property type="molecule type" value="Genomic_DNA"/>
</dbReference>
<dbReference type="PATRIC" id="fig|1339352.3.peg.732"/>
<dbReference type="AlphaFoldDB" id="A0A069SKK0"/>
<dbReference type="GO" id="GO:0016491">
    <property type="term" value="F:oxidoreductase activity"/>
    <property type="evidence" value="ECO:0007669"/>
    <property type="project" value="InterPro"/>
</dbReference>
<protein>
    <submittedName>
        <fullName evidence="6">AhpC/TSA family protein</fullName>
    </submittedName>
</protein>
<comment type="subcellular location">
    <subcellularLocation>
        <location evidence="1">Cell envelope</location>
    </subcellularLocation>
</comment>
<dbReference type="InterPro" id="IPR013766">
    <property type="entry name" value="Thioredoxin_domain"/>
</dbReference>
<dbReference type="Proteomes" id="UP000027661">
    <property type="component" value="Unassembled WGS sequence"/>
</dbReference>
<dbReference type="GO" id="GO:0030313">
    <property type="term" value="C:cell envelope"/>
    <property type="evidence" value="ECO:0007669"/>
    <property type="project" value="UniProtKB-SubCell"/>
</dbReference>
<dbReference type="PROSITE" id="PS51352">
    <property type="entry name" value="THIOREDOXIN_2"/>
    <property type="match status" value="1"/>
</dbReference>
<name>A0A069SKK0_PHOVU</name>
<organism evidence="6 7">
    <name type="scientific">Phocaeicola vulgatus str. 3975 RP4</name>
    <dbReference type="NCBI Taxonomy" id="1339352"/>
    <lineage>
        <taxon>Bacteria</taxon>
        <taxon>Pseudomonadati</taxon>
        <taxon>Bacteroidota</taxon>
        <taxon>Bacteroidia</taxon>
        <taxon>Bacteroidales</taxon>
        <taxon>Bacteroidaceae</taxon>
        <taxon>Phocaeicola</taxon>
    </lineage>
</organism>
<evidence type="ECO:0000256" key="1">
    <source>
        <dbReference type="ARBA" id="ARBA00004196"/>
    </source>
</evidence>
<dbReference type="InterPro" id="IPR013740">
    <property type="entry name" value="Redoxin"/>
</dbReference>
<dbReference type="GO" id="GO:0017004">
    <property type="term" value="P:cytochrome complex assembly"/>
    <property type="evidence" value="ECO:0007669"/>
    <property type="project" value="UniProtKB-KW"/>
</dbReference>